<evidence type="ECO:0000259" key="1">
    <source>
        <dbReference type="Pfam" id="PF00534"/>
    </source>
</evidence>
<dbReference type="Gene3D" id="3.40.50.2000">
    <property type="entry name" value="Glycogen Phosphorylase B"/>
    <property type="match status" value="2"/>
</dbReference>
<sequence>MIVMACATFPPEPVVAASLTYDLATELARNYQVRVLTPRPSRPYGFSFSSDTARRDQFEQVILPSYTCPKSCLLGRMWESYSFGRHVSRYIRDNSTSIDVVYICAWPLLAQYMIAKTANRLGLKSVVHVEDIYPESLSNKIPAVGAIVGRLLMPLDAFSLRMATQVVAVSDNMMTRFISTRGISSNKIALVYNWQEEDVFLEYRKELAEHQVEEEPDKVFTFMYLGNIGPVAGVDFVVRTFAEARIPNARLVVAGAGSMREQCRKIADGYGSCIEFWDVPQGKVPETQAQADVMLLPVKCGAGMSSIPSKLLAYLFSRKPVIACVDQDSDTAQTIRKADCGWVLPPENPDELTKLMKTVVGLPQQTMKQYGLNGFMYARKHFSRQRNLNKLVRLIRKNL</sequence>
<dbReference type="OrthoDB" id="1220440at2"/>
<dbReference type="AlphaFoldDB" id="A0A0L8V4Z8"/>
<gene>
    <name evidence="3" type="ORF">NC99_39300</name>
</gene>
<dbReference type="Pfam" id="PF13439">
    <property type="entry name" value="Glyco_transf_4"/>
    <property type="match status" value="1"/>
</dbReference>
<keyword evidence="4" id="KW-1185">Reference proteome</keyword>
<dbReference type="PANTHER" id="PTHR12526">
    <property type="entry name" value="GLYCOSYLTRANSFERASE"/>
    <property type="match status" value="1"/>
</dbReference>
<name>A0A0L8V4Z8_9BACT</name>
<dbReference type="PANTHER" id="PTHR12526:SF622">
    <property type="entry name" value="GLYCOSYLTRANSFERASE (GROUP I)"/>
    <property type="match status" value="1"/>
</dbReference>
<dbReference type="PATRIC" id="fig|1409788.3.peg.4017"/>
<comment type="caution">
    <text evidence="3">The sequence shown here is derived from an EMBL/GenBank/DDBJ whole genome shotgun (WGS) entry which is preliminary data.</text>
</comment>
<evidence type="ECO:0000313" key="3">
    <source>
        <dbReference type="EMBL" id="KOH43262.1"/>
    </source>
</evidence>
<dbReference type="CDD" id="cd03794">
    <property type="entry name" value="GT4_WbuB-like"/>
    <property type="match status" value="1"/>
</dbReference>
<evidence type="ECO:0000259" key="2">
    <source>
        <dbReference type="Pfam" id="PF13439"/>
    </source>
</evidence>
<dbReference type="InterPro" id="IPR028098">
    <property type="entry name" value="Glyco_trans_4-like_N"/>
</dbReference>
<organism evidence="3 4">
    <name type="scientific">Sunxiuqinia dokdonensis</name>
    <dbReference type="NCBI Taxonomy" id="1409788"/>
    <lineage>
        <taxon>Bacteria</taxon>
        <taxon>Pseudomonadati</taxon>
        <taxon>Bacteroidota</taxon>
        <taxon>Bacteroidia</taxon>
        <taxon>Marinilabiliales</taxon>
        <taxon>Prolixibacteraceae</taxon>
        <taxon>Sunxiuqinia</taxon>
    </lineage>
</organism>
<feature type="domain" description="Glycosyltransferase subfamily 4-like N-terminal" evidence="2">
    <location>
        <begin position="18"/>
        <end position="193"/>
    </location>
</feature>
<dbReference type="STRING" id="1409788.NC99_39300"/>
<dbReference type="InterPro" id="IPR001296">
    <property type="entry name" value="Glyco_trans_1"/>
</dbReference>
<dbReference type="EMBL" id="LGIA01000194">
    <property type="protein sequence ID" value="KOH43262.1"/>
    <property type="molecule type" value="Genomic_DNA"/>
</dbReference>
<feature type="domain" description="Glycosyl transferase family 1" evidence="1">
    <location>
        <begin position="209"/>
        <end position="363"/>
    </location>
</feature>
<protein>
    <recommendedName>
        <fullName evidence="5">Glycosyltransferase subfamily 4-like N-terminal domain-containing protein</fullName>
    </recommendedName>
</protein>
<dbReference type="Proteomes" id="UP000036958">
    <property type="component" value="Unassembled WGS sequence"/>
</dbReference>
<dbReference type="GO" id="GO:0016757">
    <property type="term" value="F:glycosyltransferase activity"/>
    <property type="evidence" value="ECO:0007669"/>
    <property type="project" value="InterPro"/>
</dbReference>
<reference evidence="4" key="1">
    <citation type="submission" date="2015-07" db="EMBL/GenBank/DDBJ databases">
        <title>Genome sequencing of Sunxiuqinia dokdonensis strain SK.</title>
        <authorList>
            <person name="Ahn S."/>
            <person name="Kim B.-C."/>
        </authorList>
    </citation>
    <scope>NUCLEOTIDE SEQUENCE [LARGE SCALE GENOMIC DNA]</scope>
    <source>
        <strain evidence="4">SK</strain>
    </source>
</reference>
<dbReference type="Pfam" id="PF00534">
    <property type="entry name" value="Glycos_transf_1"/>
    <property type="match status" value="1"/>
</dbReference>
<dbReference type="RefSeq" id="WP_053187124.1">
    <property type="nucleotide sequence ID" value="NZ_LGIA01000194.1"/>
</dbReference>
<dbReference type="SUPFAM" id="SSF53756">
    <property type="entry name" value="UDP-Glycosyltransferase/glycogen phosphorylase"/>
    <property type="match status" value="1"/>
</dbReference>
<evidence type="ECO:0000313" key="4">
    <source>
        <dbReference type="Proteomes" id="UP000036958"/>
    </source>
</evidence>
<proteinExistence type="predicted"/>
<evidence type="ECO:0008006" key="5">
    <source>
        <dbReference type="Google" id="ProtNLM"/>
    </source>
</evidence>
<accession>A0A0L8V4Z8</accession>